<dbReference type="SUPFAM" id="SSF47240">
    <property type="entry name" value="Ferritin-like"/>
    <property type="match status" value="1"/>
</dbReference>
<dbReference type="Pfam" id="PF13668">
    <property type="entry name" value="Ferritin_2"/>
    <property type="match status" value="1"/>
</dbReference>
<organism evidence="2 3">
    <name type="scientific">Sphagnurus paluster</name>
    <dbReference type="NCBI Taxonomy" id="117069"/>
    <lineage>
        <taxon>Eukaryota</taxon>
        <taxon>Fungi</taxon>
        <taxon>Dikarya</taxon>
        <taxon>Basidiomycota</taxon>
        <taxon>Agaricomycotina</taxon>
        <taxon>Agaricomycetes</taxon>
        <taxon>Agaricomycetidae</taxon>
        <taxon>Agaricales</taxon>
        <taxon>Tricholomatineae</taxon>
        <taxon>Lyophyllaceae</taxon>
        <taxon>Sphagnurus</taxon>
    </lineage>
</organism>
<reference evidence="2" key="2">
    <citation type="submission" date="2021-10" db="EMBL/GenBank/DDBJ databases">
        <title>Phylogenomics reveals ancestral predisposition of the termite-cultivated fungus Termitomyces towards a domesticated lifestyle.</title>
        <authorList>
            <person name="Auxier B."/>
            <person name="Grum-Grzhimaylo A."/>
            <person name="Cardenas M.E."/>
            <person name="Lodge J.D."/>
            <person name="Laessoe T."/>
            <person name="Pedersen O."/>
            <person name="Smith M.E."/>
            <person name="Kuyper T.W."/>
            <person name="Franco-Molano E.A."/>
            <person name="Baroni T.J."/>
            <person name="Aanen D.K."/>
        </authorList>
    </citation>
    <scope>NUCLEOTIDE SEQUENCE</scope>
    <source>
        <strain evidence="2">D49</strain>
    </source>
</reference>
<keyword evidence="1" id="KW-0732">Signal</keyword>
<protein>
    <recommendedName>
        <fullName evidence="4">Protein rds1</fullName>
    </recommendedName>
</protein>
<dbReference type="CDD" id="cd00657">
    <property type="entry name" value="Ferritin_like"/>
    <property type="match status" value="1"/>
</dbReference>
<dbReference type="OrthoDB" id="1001765at2759"/>
<dbReference type="EMBL" id="JABCKI010000731">
    <property type="protein sequence ID" value="KAG5649747.1"/>
    <property type="molecule type" value="Genomic_DNA"/>
</dbReference>
<evidence type="ECO:0008006" key="4">
    <source>
        <dbReference type="Google" id="ProtNLM"/>
    </source>
</evidence>
<evidence type="ECO:0000313" key="3">
    <source>
        <dbReference type="Proteomes" id="UP000717328"/>
    </source>
</evidence>
<sequence>MKFSIIVSLAAVASPFLVNALPSKRDGQSGAYWLPCPVLSKPPNAICPDIDILNFGLTLEHLEDAFYHQGLRKYSQDDFRRAGYPAWTRGRFEQIAAHERTHVEFISSALTAAGAQAVEPCEYDFPDYDVHSFVDVSLALESVGTSAYNGAIAFISNKAYLTVAASILGVEARQAAWINSAVRKSNPWSTAFETPLDMNQVYTMASTFIRSCPSTNPPLPVKAFPLLTIPPGREGERVTATFEAPQRKSLYAAFIAGTGTIFVPLNEKNELEIPGGLTGLVFVIITSDGGRVTDDTTVAGPSMLLFPFDSYGNVY</sequence>
<dbReference type="PANTHER" id="PTHR31694:SF26">
    <property type="entry name" value="OS05G0151100 PROTEIN"/>
    <property type="match status" value="1"/>
</dbReference>
<dbReference type="PANTHER" id="PTHR31694">
    <property type="entry name" value="DESICCATION-LIKE PROTEIN"/>
    <property type="match status" value="1"/>
</dbReference>
<evidence type="ECO:0000313" key="2">
    <source>
        <dbReference type="EMBL" id="KAG5649747.1"/>
    </source>
</evidence>
<gene>
    <name evidence="2" type="ORF">H0H81_002203</name>
</gene>
<keyword evidence="3" id="KW-1185">Reference proteome</keyword>
<dbReference type="InterPro" id="IPR009078">
    <property type="entry name" value="Ferritin-like_SF"/>
</dbReference>
<comment type="caution">
    <text evidence="2">The sequence shown here is derived from an EMBL/GenBank/DDBJ whole genome shotgun (WGS) entry which is preliminary data.</text>
</comment>
<feature type="chain" id="PRO_5040434824" description="Protein rds1" evidence="1">
    <location>
        <begin position="21"/>
        <end position="315"/>
    </location>
</feature>
<dbReference type="InterPro" id="IPR052965">
    <property type="entry name" value="Pigment-catalase-like"/>
</dbReference>
<dbReference type="AlphaFoldDB" id="A0A9P7GMN4"/>
<evidence type="ECO:0000256" key="1">
    <source>
        <dbReference type="SAM" id="SignalP"/>
    </source>
</evidence>
<accession>A0A9P7GMN4</accession>
<dbReference type="Proteomes" id="UP000717328">
    <property type="component" value="Unassembled WGS sequence"/>
</dbReference>
<feature type="signal peptide" evidence="1">
    <location>
        <begin position="1"/>
        <end position="20"/>
    </location>
</feature>
<reference evidence="2" key="1">
    <citation type="submission" date="2021-02" db="EMBL/GenBank/DDBJ databases">
        <authorList>
            <person name="Nieuwenhuis M."/>
            <person name="Van De Peppel L.J.J."/>
        </authorList>
    </citation>
    <scope>NUCLEOTIDE SEQUENCE</scope>
    <source>
        <strain evidence="2">D49</strain>
    </source>
</reference>
<name>A0A9P7GMN4_9AGAR</name>
<proteinExistence type="predicted"/>